<accession>A0A840QFH6</accession>
<dbReference type="EMBL" id="JACHIW010000002">
    <property type="protein sequence ID" value="MBB5158821.1"/>
    <property type="molecule type" value="Genomic_DNA"/>
</dbReference>
<keyword evidence="2" id="KW-1185">Reference proteome</keyword>
<dbReference type="Proteomes" id="UP000584374">
    <property type="component" value="Unassembled WGS sequence"/>
</dbReference>
<evidence type="ECO:0000313" key="2">
    <source>
        <dbReference type="Proteomes" id="UP000584374"/>
    </source>
</evidence>
<reference evidence="1 2" key="1">
    <citation type="submission" date="2020-08" db="EMBL/GenBank/DDBJ databases">
        <title>Sequencing the genomes of 1000 actinobacteria strains.</title>
        <authorList>
            <person name="Klenk H.-P."/>
        </authorList>
    </citation>
    <scope>NUCLEOTIDE SEQUENCE [LARGE SCALE GENOMIC DNA]</scope>
    <source>
        <strain evidence="1 2">DSM 45584</strain>
    </source>
</reference>
<evidence type="ECO:0008006" key="3">
    <source>
        <dbReference type="Google" id="ProtNLM"/>
    </source>
</evidence>
<name>A0A840QFH6_9PSEU</name>
<dbReference type="RefSeq" id="WP_184730825.1">
    <property type="nucleotide sequence ID" value="NZ_JACHIW010000002.1"/>
</dbReference>
<comment type="caution">
    <text evidence="1">The sequence shown here is derived from an EMBL/GenBank/DDBJ whole genome shotgun (WGS) entry which is preliminary data.</text>
</comment>
<organism evidence="1 2">
    <name type="scientific">Saccharopolyspora phatthalungensis</name>
    <dbReference type="NCBI Taxonomy" id="664693"/>
    <lineage>
        <taxon>Bacteria</taxon>
        <taxon>Bacillati</taxon>
        <taxon>Actinomycetota</taxon>
        <taxon>Actinomycetes</taxon>
        <taxon>Pseudonocardiales</taxon>
        <taxon>Pseudonocardiaceae</taxon>
        <taxon>Saccharopolyspora</taxon>
    </lineage>
</organism>
<protein>
    <recommendedName>
        <fullName evidence="3">GNAT family N-acetyltransferase</fullName>
    </recommendedName>
</protein>
<proteinExistence type="predicted"/>
<dbReference type="AlphaFoldDB" id="A0A840QFH6"/>
<evidence type="ECO:0000313" key="1">
    <source>
        <dbReference type="EMBL" id="MBB5158821.1"/>
    </source>
</evidence>
<gene>
    <name evidence="1" type="ORF">BJ970_006420</name>
</gene>
<sequence>MSDVEFHRVPTAEVYREVFARYEYGDEHVRLFKDRFAIQHQRPGVGLIVATGSDGSMAGFGFGLTMPSATTWWTGLTTDVEPEVTEESPGRTFMLIELHGRR</sequence>